<organism evidence="1 2">
    <name type="scientific">Caerostris extrusa</name>
    <name type="common">Bark spider</name>
    <name type="synonym">Caerostris bankana</name>
    <dbReference type="NCBI Taxonomy" id="172846"/>
    <lineage>
        <taxon>Eukaryota</taxon>
        <taxon>Metazoa</taxon>
        <taxon>Ecdysozoa</taxon>
        <taxon>Arthropoda</taxon>
        <taxon>Chelicerata</taxon>
        <taxon>Arachnida</taxon>
        <taxon>Araneae</taxon>
        <taxon>Araneomorphae</taxon>
        <taxon>Entelegynae</taxon>
        <taxon>Araneoidea</taxon>
        <taxon>Araneidae</taxon>
        <taxon>Caerostris</taxon>
    </lineage>
</organism>
<gene>
    <name evidence="1" type="ORF">CEXT_446071</name>
</gene>
<comment type="caution">
    <text evidence="1">The sequence shown here is derived from an EMBL/GenBank/DDBJ whole genome shotgun (WGS) entry which is preliminary data.</text>
</comment>
<dbReference type="AlphaFoldDB" id="A0AAV4UTP2"/>
<protein>
    <submittedName>
        <fullName evidence="1">Uncharacterized protein</fullName>
    </submittedName>
</protein>
<evidence type="ECO:0000313" key="2">
    <source>
        <dbReference type="Proteomes" id="UP001054945"/>
    </source>
</evidence>
<evidence type="ECO:0000313" key="1">
    <source>
        <dbReference type="EMBL" id="GIY60859.1"/>
    </source>
</evidence>
<dbReference type="Proteomes" id="UP001054945">
    <property type="component" value="Unassembled WGS sequence"/>
</dbReference>
<accession>A0AAV4UTP2</accession>
<reference evidence="1 2" key="1">
    <citation type="submission" date="2021-06" db="EMBL/GenBank/DDBJ databases">
        <title>Caerostris extrusa draft genome.</title>
        <authorList>
            <person name="Kono N."/>
            <person name="Arakawa K."/>
        </authorList>
    </citation>
    <scope>NUCLEOTIDE SEQUENCE [LARGE SCALE GENOMIC DNA]</scope>
</reference>
<sequence>MSYLVSIDFIKLIDGFLLCKDSMYSYLLDVQKLYSSPLDSTERFPSQNLPNFAITSVLDGSTVLWWVELPNLGTIGITYNINHNKN</sequence>
<dbReference type="EMBL" id="BPLR01013386">
    <property type="protein sequence ID" value="GIY60859.1"/>
    <property type="molecule type" value="Genomic_DNA"/>
</dbReference>
<keyword evidence="2" id="KW-1185">Reference proteome</keyword>
<proteinExistence type="predicted"/>
<name>A0AAV4UTP2_CAEEX</name>